<keyword evidence="7 13" id="KW-1133">Transmembrane helix</keyword>
<evidence type="ECO:0000313" key="15">
    <source>
        <dbReference type="EMBL" id="TLQ41693.1"/>
    </source>
</evidence>
<evidence type="ECO:0000256" key="12">
    <source>
        <dbReference type="NCBIfam" id="TIGR04265"/>
    </source>
</evidence>
<keyword evidence="11" id="KW-1208">Phospholipid metabolism</keyword>
<evidence type="ECO:0000256" key="11">
    <source>
        <dbReference type="ARBA" id="ARBA00023264"/>
    </source>
</evidence>
<dbReference type="SMART" id="SM00155">
    <property type="entry name" value="PLDc"/>
    <property type="match status" value="2"/>
</dbReference>
<comment type="caution">
    <text evidence="15">The sequence shown here is derived from an EMBL/GenBank/DDBJ whole genome shotgun (WGS) entry which is preliminary data.</text>
</comment>
<dbReference type="SUPFAM" id="SSF56024">
    <property type="entry name" value="Phospholipase D/nuclease"/>
    <property type="match status" value="2"/>
</dbReference>
<evidence type="ECO:0000256" key="10">
    <source>
        <dbReference type="ARBA" id="ARBA00023209"/>
    </source>
</evidence>
<keyword evidence="2" id="KW-1003">Cell membrane</keyword>
<dbReference type="PANTHER" id="PTHR21248:SF22">
    <property type="entry name" value="PHOSPHOLIPASE D"/>
    <property type="match status" value="1"/>
</dbReference>
<feature type="transmembrane region" description="Helical" evidence="13">
    <location>
        <begin position="45"/>
        <end position="62"/>
    </location>
</feature>
<dbReference type="PANTHER" id="PTHR21248">
    <property type="entry name" value="CARDIOLIPIN SYNTHASE"/>
    <property type="match status" value="1"/>
</dbReference>
<feature type="domain" description="PLD phosphodiesterase" evidence="14">
    <location>
        <begin position="250"/>
        <end position="277"/>
    </location>
</feature>
<dbReference type="EC" id="2.7.8.-" evidence="12"/>
<dbReference type="Proteomes" id="UP000306420">
    <property type="component" value="Unassembled WGS sequence"/>
</dbReference>
<dbReference type="Pfam" id="PF13091">
    <property type="entry name" value="PLDc_2"/>
    <property type="match status" value="2"/>
</dbReference>
<evidence type="ECO:0000256" key="5">
    <source>
        <dbReference type="ARBA" id="ARBA00022692"/>
    </source>
</evidence>
<dbReference type="Gene3D" id="3.30.870.10">
    <property type="entry name" value="Endonuclease Chain A"/>
    <property type="match status" value="2"/>
</dbReference>
<evidence type="ECO:0000256" key="7">
    <source>
        <dbReference type="ARBA" id="ARBA00022989"/>
    </source>
</evidence>
<dbReference type="PROSITE" id="PS50035">
    <property type="entry name" value="PLD"/>
    <property type="match status" value="2"/>
</dbReference>
<keyword evidence="5 13" id="KW-0812">Transmembrane</keyword>
<dbReference type="GO" id="GO:0032049">
    <property type="term" value="P:cardiolipin biosynthetic process"/>
    <property type="evidence" value="ECO:0007669"/>
    <property type="project" value="UniProtKB-UniRule"/>
</dbReference>
<accession>A0A5R9DY68</accession>
<dbReference type="InterPro" id="IPR025202">
    <property type="entry name" value="PLD-like_dom"/>
</dbReference>
<name>A0A5R9DY68_9LACT</name>
<evidence type="ECO:0000259" key="14">
    <source>
        <dbReference type="PROSITE" id="PS50035"/>
    </source>
</evidence>
<keyword evidence="8" id="KW-0443">Lipid metabolism</keyword>
<dbReference type="GO" id="GO:0008808">
    <property type="term" value="F:cardiolipin synthase activity"/>
    <property type="evidence" value="ECO:0007669"/>
    <property type="project" value="UniProtKB-UniRule"/>
</dbReference>
<sequence length="525" mass="61031">MEGMQRMKPEKKSTLERVGVLAVAFIVQIVWFVIIMNNIVAYSAYIQFAFTFASIIMVLYLVNKDESPAYRMSWIIAITLFPLFGGILYLMIGNKRPIIWMRRSVDLLQKLHSKEMTSVPSAQEYLEKKDKRLSALSQYISNYAHMPVYTNTDAKYFPNGESMMSSLIYDLKQAKSTIFIEFFIVETGVMFDSIFEVLKEKAKEGVDVRFLYDDFGSITRLPKDFDEQLEELGIKALKFNPVKPLISMVYNTRDHRKFVIIDSEIGYTGGLNIADEYINVKERFGYWKDNMVRIQGPATWNLTNLFLNMWNSFYYTDESYEPFRIDHIMNETREIQEDEAAMNEMGFVQPFGDTPLDVEPVGENVYREILNNAQDYVYIYTPYLVISYELQTAMQLAAKRGVDVRLMTPGIPDKKMVFRLTRSYYRPLMKAGIKIYEYTPGFLHAKTFVSDNKVATVGTINLDYRSLYLHFETSTMFYYHPVIEDISKDFLDSQAKSRRIQLQDIKVGLIGSVWDAVLRLIAPFV</sequence>
<organism evidence="15 16">
    <name type="scientific">Ruoffia tabacinasalis</name>
    <dbReference type="NCBI Taxonomy" id="87458"/>
    <lineage>
        <taxon>Bacteria</taxon>
        <taxon>Bacillati</taxon>
        <taxon>Bacillota</taxon>
        <taxon>Bacilli</taxon>
        <taxon>Lactobacillales</taxon>
        <taxon>Aerococcaceae</taxon>
        <taxon>Ruoffia</taxon>
    </lineage>
</organism>
<protein>
    <recommendedName>
        <fullName evidence="12">Cardiolipin synthase</fullName>
        <ecNumber evidence="12">2.7.8.-</ecNumber>
    </recommendedName>
</protein>
<dbReference type="CDD" id="cd09154">
    <property type="entry name" value="PLDc_SMU_988_like_1"/>
    <property type="match status" value="1"/>
</dbReference>
<evidence type="ECO:0000256" key="9">
    <source>
        <dbReference type="ARBA" id="ARBA00023136"/>
    </source>
</evidence>
<keyword evidence="6" id="KW-0677">Repeat</keyword>
<evidence type="ECO:0000256" key="4">
    <source>
        <dbReference type="ARBA" id="ARBA00022679"/>
    </source>
</evidence>
<evidence type="ECO:0000256" key="6">
    <source>
        <dbReference type="ARBA" id="ARBA00022737"/>
    </source>
</evidence>
<evidence type="ECO:0000256" key="13">
    <source>
        <dbReference type="SAM" id="Phobius"/>
    </source>
</evidence>
<gene>
    <name evidence="15" type="primary">cls</name>
    <name evidence="15" type="ORF">FEZ33_04940</name>
</gene>
<feature type="transmembrane region" description="Helical" evidence="13">
    <location>
        <begin position="20"/>
        <end position="39"/>
    </location>
</feature>
<dbReference type="NCBIfam" id="TIGR04265">
    <property type="entry name" value="bac_cardiolipin"/>
    <property type="match status" value="1"/>
</dbReference>
<reference evidence="15 16" key="1">
    <citation type="submission" date="2019-05" db="EMBL/GenBank/DDBJ databases">
        <title>The metagenome of a microbial culture collection derived from dairy environment covers the genomic content of the human microbiome.</title>
        <authorList>
            <person name="Roder T."/>
            <person name="Wuthrich D."/>
            <person name="Sattari Z."/>
            <person name="Von Ah U."/>
            <person name="Bar C."/>
            <person name="Ronchi F."/>
            <person name="Macpherson A.J."/>
            <person name="Ganal-Vonarburg S.C."/>
            <person name="Bruggmann R."/>
            <person name="Vergeres G."/>
        </authorList>
    </citation>
    <scope>NUCLEOTIDE SEQUENCE [LARGE SCALE GENOMIC DNA]</scope>
    <source>
        <strain evidence="15 16">FAM 24227</strain>
    </source>
</reference>
<keyword evidence="3" id="KW-0444">Lipid biosynthesis</keyword>
<dbReference type="AlphaFoldDB" id="A0A5R9DY68"/>
<dbReference type="CDD" id="cd09160">
    <property type="entry name" value="PLDc_SMU_988_like_2"/>
    <property type="match status" value="1"/>
</dbReference>
<feature type="domain" description="PLD phosphodiesterase" evidence="14">
    <location>
        <begin position="439"/>
        <end position="466"/>
    </location>
</feature>
<keyword evidence="10" id="KW-0594">Phospholipid biosynthesis</keyword>
<evidence type="ECO:0000256" key="1">
    <source>
        <dbReference type="ARBA" id="ARBA00004651"/>
    </source>
</evidence>
<dbReference type="InterPro" id="IPR027379">
    <property type="entry name" value="CLS_N"/>
</dbReference>
<dbReference type="OrthoDB" id="9762009at2"/>
<evidence type="ECO:0000256" key="2">
    <source>
        <dbReference type="ARBA" id="ARBA00022475"/>
    </source>
</evidence>
<evidence type="ECO:0000256" key="3">
    <source>
        <dbReference type="ARBA" id="ARBA00022516"/>
    </source>
</evidence>
<dbReference type="InterPro" id="IPR001736">
    <property type="entry name" value="PLipase_D/transphosphatidylase"/>
</dbReference>
<comment type="subcellular location">
    <subcellularLocation>
        <location evidence="1">Cell membrane</location>
        <topology evidence="1">Multi-pass membrane protein</topology>
    </subcellularLocation>
</comment>
<dbReference type="Pfam" id="PF13396">
    <property type="entry name" value="PLDc_N"/>
    <property type="match status" value="1"/>
</dbReference>
<proteinExistence type="predicted"/>
<feature type="transmembrane region" description="Helical" evidence="13">
    <location>
        <begin position="74"/>
        <end position="92"/>
    </location>
</feature>
<evidence type="ECO:0000256" key="8">
    <source>
        <dbReference type="ARBA" id="ARBA00023098"/>
    </source>
</evidence>
<keyword evidence="9 13" id="KW-0472">Membrane</keyword>
<dbReference type="EMBL" id="VBSP01000012">
    <property type="protein sequence ID" value="TLQ41693.1"/>
    <property type="molecule type" value="Genomic_DNA"/>
</dbReference>
<dbReference type="GO" id="GO:0005886">
    <property type="term" value="C:plasma membrane"/>
    <property type="evidence" value="ECO:0007669"/>
    <property type="project" value="UniProtKB-SubCell"/>
</dbReference>
<evidence type="ECO:0000313" key="16">
    <source>
        <dbReference type="Proteomes" id="UP000306420"/>
    </source>
</evidence>
<dbReference type="InterPro" id="IPR022924">
    <property type="entry name" value="Cardiolipin_synthase"/>
</dbReference>
<keyword evidence="4" id="KW-0808">Transferase</keyword>